<dbReference type="Proteomes" id="UP000665561">
    <property type="component" value="Unassembled WGS sequence"/>
</dbReference>
<evidence type="ECO:0000313" key="1">
    <source>
        <dbReference type="EMBL" id="NBD25737.1"/>
    </source>
</evidence>
<reference evidence="1 2" key="1">
    <citation type="submission" date="2020-01" db="EMBL/GenBank/DDBJ databases">
        <title>Paenibacillus soybeanensis sp. nov. isolated from the nodules of soybean (Glycine max(L.) Merr).</title>
        <authorList>
            <person name="Wang H."/>
        </authorList>
    </citation>
    <scope>NUCLEOTIDE SEQUENCE [LARGE SCALE GENOMIC DNA]</scope>
    <source>
        <strain evidence="1 2">T1</strain>
    </source>
</reference>
<name>A0ABW9XTT8_9BACL</name>
<dbReference type="Pfam" id="PF05721">
    <property type="entry name" value="PhyH"/>
    <property type="match status" value="1"/>
</dbReference>
<dbReference type="SUPFAM" id="SSF51197">
    <property type="entry name" value="Clavaminate synthase-like"/>
    <property type="match status" value="1"/>
</dbReference>
<evidence type="ECO:0000313" key="2">
    <source>
        <dbReference type="Proteomes" id="UP000665561"/>
    </source>
</evidence>
<keyword evidence="1" id="KW-0223">Dioxygenase</keyword>
<accession>A0ABW9XTT8</accession>
<dbReference type="EMBL" id="JAAAMV010000015">
    <property type="protein sequence ID" value="NBD25737.1"/>
    <property type="molecule type" value="Genomic_DNA"/>
</dbReference>
<organism evidence="1 2">
    <name type="scientific">Paenibacillus glycinis</name>
    <dbReference type="NCBI Taxonomy" id="2697035"/>
    <lineage>
        <taxon>Bacteria</taxon>
        <taxon>Bacillati</taxon>
        <taxon>Bacillota</taxon>
        <taxon>Bacilli</taxon>
        <taxon>Bacillales</taxon>
        <taxon>Paenibacillaceae</taxon>
        <taxon>Paenibacillus</taxon>
    </lineage>
</organism>
<dbReference type="GO" id="GO:0051213">
    <property type="term" value="F:dioxygenase activity"/>
    <property type="evidence" value="ECO:0007669"/>
    <property type="project" value="UniProtKB-KW"/>
</dbReference>
<keyword evidence="2" id="KW-1185">Reference proteome</keyword>
<dbReference type="PANTHER" id="PTHR20883">
    <property type="entry name" value="PHYTANOYL-COA DIOXYGENASE DOMAIN CONTAINING 1"/>
    <property type="match status" value="1"/>
</dbReference>
<keyword evidence="1" id="KW-0560">Oxidoreductase</keyword>
<dbReference type="PANTHER" id="PTHR20883:SF48">
    <property type="entry name" value="ECTOINE DIOXYGENASE"/>
    <property type="match status" value="1"/>
</dbReference>
<dbReference type="RefSeq" id="WP_161744550.1">
    <property type="nucleotide sequence ID" value="NZ_JAAAMV010000015.1"/>
</dbReference>
<gene>
    <name evidence="1" type="ORF">GT019_17840</name>
</gene>
<comment type="caution">
    <text evidence="1">The sequence shown here is derived from an EMBL/GenBank/DDBJ whole genome shotgun (WGS) entry which is preliminary data.</text>
</comment>
<sequence length="291" mass="31390">MANGNATGLTEQEITQYREDGFLVFDGILSEAEVEELRLACEADAITSLRTQKEYETMTVHALGITSLHPAFLRLAKHPAIVGKLRALLGDDIELQHSKLATKPPAKGVGAFAWHQDYVFYPHTNTDLLSVMVMLDDATPENGCMQMVKGSHRLGPLNHMKDGRFAAACQETRYWEEPANPDDIACIMPKTGGISIHHALTLHGSAANASGRPRRGIVFSYRAGDAYQLADTLFDDTGLLISGSRKGIVRCDAGVVALPFRGGGAHPYGSAWNQAGGFAAAHNGEQPGHSR</sequence>
<protein>
    <submittedName>
        <fullName evidence="1">Phytanoyl-CoA dioxygenase family protein</fullName>
    </submittedName>
</protein>
<dbReference type="Gene3D" id="2.60.120.620">
    <property type="entry name" value="q2cbj1_9rhob like domain"/>
    <property type="match status" value="1"/>
</dbReference>
<dbReference type="InterPro" id="IPR008775">
    <property type="entry name" value="Phytyl_CoA_dOase-like"/>
</dbReference>
<proteinExistence type="predicted"/>